<comment type="subcellular location">
    <subcellularLocation>
        <location evidence="1">Endosome membrane</location>
    </subcellularLocation>
</comment>
<evidence type="ECO:0000313" key="9">
    <source>
        <dbReference type="Proteomes" id="UP000777482"/>
    </source>
</evidence>
<evidence type="ECO:0000256" key="2">
    <source>
        <dbReference type="ARBA" id="ARBA00006190"/>
    </source>
</evidence>
<evidence type="ECO:0000256" key="3">
    <source>
        <dbReference type="ARBA" id="ARBA00022448"/>
    </source>
</evidence>
<reference evidence="8 9" key="1">
    <citation type="submission" date="2020-11" db="EMBL/GenBank/DDBJ databases">
        <title>Kefir isolates.</title>
        <authorList>
            <person name="Marcisauskas S."/>
            <person name="Kim Y."/>
            <person name="Blasche S."/>
        </authorList>
    </citation>
    <scope>NUCLEOTIDE SEQUENCE [LARGE SCALE GENOMIC DNA]</scope>
    <source>
        <strain evidence="8 9">KR</strain>
    </source>
</reference>
<organism evidence="8 9">
    <name type="scientific">Rhodotorula mucilaginosa</name>
    <name type="common">Yeast</name>
    <name type="synonym">Rhodotorula rubra</name>
    <dbReference type="NCBI Taxonomy" id="5537"/>
    <lineage>
        <taxon>Eukaryota</taxon>
        <taxon>Fungi</taxon>
        <taxon>Dikarya</taxon>
        <taxon>Basidiomycota</taxon>
        <taxon>Pucciniomycotina</taxon>
        <taxon>Microbotryomycetes</taxon>
        <taxon>Sporidiobolales</taxon>
        <taxon>Sporidiobolaceae</taxon>
        <taxon>Rhodotorula</taxon>
    </lineage>
</organism>
<keyword evidence="3" id="KW-0813">Transport</keyword>
<dbReference type="OrthoDB" id="441172at2759"/>
<dbReference type="PANTHER" id="PTHR22761">
    <property type="entry name" value="CHARGED MULTIVESICULAR BODY PROTEIN"/>
    <property type="match status" value="1"/>
</dbReference>
<comment type="caution">
    <text evidence="8">The sequence shown here is derived from an EMBL/GenBank/DDBJ whole genome shotgun (WGS) entry which is preliminary data.</text>
</comment>
<evidence type="ECO:0000256" key="4">
    <source>
        <dbReference type="ARBA" id="ARBA00022753"/>
    </source>
</evidence>
<feature type="region of interest" description="Disordered" evidence="7">
    <location>
        <begin position="88"/>
        <end position="121"/>
    </location>
</feature>
<accession>A0A9P6VS90</accession>
<dbReference type="GO" id="GO:0006900">
    <property type="term" value="P:vesicle budding from membrane"/>
    <property type="evidence" value="ECO:0007669"/>
    <property type="project" value="TreeGrafter"/>
</dbReference>
<dbReference type="AlphaFoldDB" id="A0A9P6VS90"/>
<keyword evidence="4" id="KW-0967">Endosome</keyword>
<evidence type="ECO:0000256" key="6">
    <source>
        <dbReference type="ARBA" id="ARBA00023136"/>
    </source>
</evidence>
<evidence type="ECO:0000313" key="8">
    <source>
        <dbReference type="EMBL" id="KAG0654116.1"/>
    </source>
</evidence>
<sequence>MADKASHESIHCSFFPLASALSRRLDLLQLDEEESLSGTTMRSRSRPGWLAGWDEDTRDVAVAAKSWNDLLPAAKGCLVRHLPSPVSSEQVSRHPLAASRLQVSPRQADPGRPVGQSSSTVKITPQDRSILDLKLQRDKLKQYQKRIEVVLAREREIAAESLKAGNKSRALIALRQKKYQETLLSQTDSQLETLQKLVQSIEFSLVEKDVLYGLKQGNEVLKQLNKEMDLATVEKLMDDTREGIAYQEEVSALLSSRISAQDEEDVLAELAALQAEQVQAGVSLPEAPTHALPEVERPTAAVDTKEEEEGAAEAPEPTRQRQRQALAA</sequence>
<name>A0A9P6VS90_RHOMI</name>
<dbReference type="GO" id="GO:0032511">
    <property type="term" value="P:late endosome to vacuole transport via multivesicular body sorting pathway"/>
    <property type="evidence" value="ECO:0007669"/>
    <property type="project" value="TreeGrafter"/>
</dbReference>
<evidence type="ECO:0000256" key="5">
    <source>
        <dbReference type="ARBA" id="ARBA00022927"/>
    </source>
</evidence>
<protein>
    <submittedName>
        <fullName evidence="8">Vacuolar protein sorting-associated protein 20</fullName>
    </submittedName>
</protein>
<dbReference type="EMBL" id="PUHQ01000161">
    <property type="protein sequence ID" value="KAG0654116.1"/>
    <property type="molecule type" value="Genomic_DNA"/>
</dbReference>
<dbReference type="Pfam" id="PF03357">
    <property type="entry name" value="Snf7"/>
    <property type="match status" value="1"/>
</dbReference>
<proteinExistence type="inferred from homology"/>
<evidence type="ECO:0000256" key="7">
    <source>
        <dbReference type="SAM" id="MobiDB-lite"/>
    </source>
</evidence>
<dbReference type="GO" id="GO:0000815">
    <property type="term" value="C:ESCRT III complex"/>
    <property type="evidence" value="ECO:0007669"/>
    <property type="project" value="TreeGrafter"/>
</dbReference>
<keyword evidence="6" id="KW-0472">Membrane</keyword>
<keyword evidence="5" id="KW-0653">Protein transport</keyword>
<dbReference type="Proteomes" id="UP000777482">
    <property type="component" value="Unassembled WGS sequence"/>
</dbReference>
<keyword evidence="9" id="KW-1185">Reference proteome</keyword>
<evidence type="ECO:0000256" key="1">
    <source>
        <dbReference type="ARBA" id="ARBA00004608"/>
    </source>
</evidence>
<dbReference type="GO" id="GO:0015031">
    <property type="term" value="P:protein transport"/>
    <property type="evidence" value="ECO:0007669"/>
    <property type="project" value="UniProtKB-KW"/>
</dbReference>
<dbReference type="Gene3D" id="1.10.287.1060">
    <property type="entry name" value="ESAT-6-like"/>
    <property type="match status" value="1"/>
</dbReference>
<gene>
    <name evidence="8" type="primary">VPS20</name>
    <name evidence="8" type="ORF">C6P46_001970</name>
</gene>
<dbReference type="GO" id="GO:0005771">
    <property type="term" value="C:multivesicular body"/>
    <property type="evidence" value="ECO:0007669"/>
    <property type="project" value="TreeGrafter"/>
</dbReference>
<feature type="region of interest" description="Disordered" evidence="7">
    <location>
        <begin position="281"/>
        <end position="328"/>
    </location>
</feature>
<comment type="similarity">
    <text evidence="2">Belongs to the SNF7 family.</text>
</comment>
<dbReference type="PANTHER" id="PTHR22761:SF5">
    <property type="entry name" value="CHARGED MULTIVESICULAR BODY PROTEIN 6"/>
    <property type="match status" value="1"/>
</dbReference>
<dbReference type="InterPro" id="IPR005024">
    <property type="entry name" value="Snf7_fam"/>
</dbReference>